<evidence type="ECO:0000256" key="6">
    <source>
        <dbReference type="ARBA" id="ARBA00022600"/>
    </source>
</evidence>
<keyword evidence="11" id="KW-0320">Glycogen biosynthesis</keyword>
<dbReference type="UniPathway" id="UPA00164"/>
<comment type="similarity">
    <text evidence="2">Belongs to the aminoglycoside phosphotransferase family.</text>
</comment>
<dbReference type="InterPro" id="IPR040999">
    <property type="entry name" value="Mak_N_cap"/>
</dbReference>
<dbReference type="AlphaFoldDB" id="A0A840P2A8"/>
<evidence type="ECO:0000256" key="1">
    <source>
        <dbReference type="ARBA" id="ARBA00004964"/>
    </source>
</evidence>
<dbReference type="Proteomes" id="UP000578449">
    <property type="component" value="Unassembled WGS sequence"/>
</dbReference>
<sequence length="438" mass="47708">MTTSLTGPLTGWIAEQRWFAGKGRAIEEVTIDSDVELSPGLRHLIVAVAQDGDRDRYQILLGEREPLPPRLAHVRVTPTVYDAAHDAELTGALLEAMAANADIGPLRFRRMDGAVIDTGQRSLVIGAEQSNTSLVFGDAYIMKLFRRLTPGVNPELEIVTALARRGSPHVAQPYGWIEADLDGENTTLAIMQQFLSAASDGWALALTSVRDLYASMPGLPASDAGGDFAAESHRLGAATARVHAELAAAFPTGVVEPPEVKRLAESFRHRLDRAIAEVPALGERADAAHEAYNRLADITGPVPVQRVHGDYHLGQVMRTPTDWIILDFEGEPGQPLAERRALSSPLRDVAGMLRSFDYAARHMLADHPDAASLEGRAREWADRNRSAFLTGYCEGGGRLHEEDAALLHALELSKAVYEVVYEARNRPSWITIPLAAFL</sequence>
<keyword evidence="9 16" id="KW-0418">Kinase</keyword>
<comment type="catalytic activity">
    <reaction evidence="14">
        <text>D-maltose + ATP = alpha-maltose 1-phosphate + ADP + H(+)</text>
        <dbReference type="Rhea" id="RHEA:31915"/>
        <dbReference type="ChEBI" id="CHEBI:15378"/>
        <dbReference type="ChEBI" id="CHEBI:17306"/>
        <dbReference type="ChEBI" id="CHEBI:30616"/>
        <dbReference type="ChEBI" id="CHEBI:63576"/>
        <dbReference type="ChEBI" id="CHEBI:456216"/>
        <dbReference type="EC" id="2.7.1.175"/>
    </reaction>
</comment>
<evidence type="ECO:0000256" key="13">
    <source>
        <dbReference type="ARBA" id="ARBA00031251"/>
    </source>
</evidence>
<evidence type="ECO:0000256" key="9">
    <source>
        <dbReference type="ARBA" id="ARBA00022777"/>
    </source>
</evidence>
<evidence type="ECO:0000256" key="12">
    <source>
        <dbReference type="ARBA" id="ARBA00023277"/>
    </source>
</evidence>
<evidence type="ECO:0000313" key="16">
    <source>
        <dbReference type="EMBL" id="MBB5132626.1"/>
    </source>
</evidence>
<organism evidence="16 17">
    <name type="scientific">Thermocatellispora tengchongensis</name>
    <dbReference type="NCBI Taxonomy" id="1073253"/>
    <lineage>
        <taxon>Bacteria</taxon>
        <taxon>Bacillati</taxon>
        <taxon>Actinomycetota</taxon>
        <taxon>Actinomycetes</taxon>
        <taxon>Streptosporangiales</taxon>
        <taxon>Streptosporangiaceae</taxon>
        <taxon>Thermocatellispora</taxon>
    </lineage>
</organism>
<reference evidence="16 17" key="1">
    <citation type="submission" date="2020-08" db="EMBL/GenBank/DDBJ databases">
        <title>Genomic Encyclopedia of Type Strains, Phase IV (KMG-IV): sequencing the most valuable type-strain genomes for metagenomic binning, comparative biology and taxonomic classification.</title>
        <authorList>
            <person name="Goeker M."/>
        </authorList>
    </citation>
    <scope>NUCLEOTIDE SEQUENCE [LARGE SCALE GENOMIC DNA]</scope>
    <source>
        <strain evidence="16 17">DSM 45615</strain>
    </source>
</reference>
<dbReference type="RefSeq" id="WP_185049596.1">
    <property type="nucleotide sequence ID" value="NZ_BAABIX010000003.1"/>
</dbReference>
<dbReference type="GO" id="GO:0005978">
    <property type="term" value="P:glycogen biosynthetic process"/>
    <property type="evidence" value="ECO:0007669"/>
    <property type="project" value="UniProtKB-UniPathway"/>
</dbReference>
<comment type="caution">
    <text evidence="16">The sequence shown here is derived from an EMBL/GenBank/DDBJ whole genome shotgun (WGS) entry which is preliminary data.</text>
</comment>
<dbReference type="GO" id="GO:0005524">
    <property type="term" value="F:ATP binding"/>
    <property type="evidence" value="ECO:0007669"/>
    <property type="project" value="UniProtKB-KW"/>
</dbReference>
<evidence type="ECO:0000256" key="5">
    <source>
        <dbReference type="ARBA" id="ARBA00013882"/>
    </source>
</evidence>
<evidence type="ECO:0000256" key="14">
    <source>
        <dbReference type="ARBA" id="ARBA00049067"/>
    </source>
</evidence>
<keyword evidence="8" id="KW-0547">Nucleotide-binding</keyword>
<proteinExistence type="inferred from homology"/>
<name>A0A840P2A8_9ACTN</name>
<comment type="pathway">
    <text evidence="1">Glycan biosynthesis; glycogen biosynthesis.</text>
</comment>
<protein>
    <recommendedName>
        <fullName evidence="5">Maltokinase</fullName>
        <ecNumber evidence="4">2.7.1.175</ecNumber>
    </recommendedName>
    <alternativeName>
        <fullName evidence="13">Maltose-1-phosphate synthase</fullName>
    </alternativeName>
</protein>
<dbReference type="SUPFAM" id="SSF56112">
    <property type="entry name" value="Protein kinase-like (PK-like)"/>
    <property type="match status" value="1"/>
</dbReference>
<dbReference type="InterPro" id="IPR011009">
    <property type="entry name" value="Kinase-like_dom_sf"/>
</dbReference>
<gene>
    <name evidence="16" type="ORF">HNP84_002342</name>
</gene>
<comment type="subunit">
    <text evidence="3">Monomer.</text>
</comment>
<keyword evidence="12" id="KW-0119">Carbohydrate metabolism</keyword>
<feature type="domain" description="Maltokinase N-terminal cap" evidence="15">
    <location>
        <begin position="12"/>
        <end position="86"/>
    </location>
</feature>
<dbReference type="GO" id="GO:0016301">
    <property type="term" value="F:kinase activity"/>
    <property type="evidence" value="ECO:0007669"/>
    <property type="project" value="UniProtKB-KW"/>
</dbReference>
<accession>A0A840P2A8</accession>
<evidence type="ECO:0000256" key="3">
    <source>
        <dbReference type="ARBA" id="ARBA00011245"/>
    </source>
</evidence>
<keyword evidence="6" id="KW-0321">Glycogen metabolism</keyword>
<dbReference type="EC" id="2.7.1.175" evidence="4"/>
<evidence type="ECO:0000256" key="2">
    <source>
        <dbReference type="ARBA" id="ARBA00006219"/>
    </source>
</evidence>
<evidence type="ECO:0000256" key="11">
    <source>
        <dbReference type="ARBA" id="ARBA00023056"/>
    </source>
</evidence>
<evidence type="ECO:0000256" key="4">
    <source>
        <dbReference type="ARBA" id="ARBA00011962"/>
    </source>
</evidence>
<evidence type="ECO:0000256" key="10">
    <source>
        <dbReference type="ARBA" id="ARBA00022840"/>
    </source>
</evidence>
<evidence type="ECO:0000256" key="8">
    <source>
        <dbReference type="ARBA" id="ARBA00022741"/>
    </source>
</evidence>
<keyword evidence="7 16" id="KW-0808">Transferase</keyword>
<keyword evidence="10" id="KW-0067">ATP-binding</keyword>
<dbReference type="Pfam" id="PF18085">
    <property type="entry name" value="Mak_N_cap"/>
    <property type="match status" value="1"/>
</dbReference>
<evidence type="ECO:0000256" key="7">
    <source>
        <dbReference type="ARBA" id="ARBA00022679"/>
    </source>
</evidence>
<dbReference type="EMBL" id="JACHGN010000004">
    <property type="protein sequence ID" value="MBB5132626.1"/>
    <property type="molecule type" value="Genomic_DNA"/>
</dbReference>
<keyword evidence="17" id="KW-1185">Reference proteome</keyword>
<dbReference type="Gene3D" id="3.90.1200.10">
    <property type="match status" value="1"/>
</dbReference>
<evidence type="ECO:0000259" key="15">
    <source>
        <dbReference type="Pfam" id="PF18085"/>
    </source>
</evidence>
<evidence type="ECO:0000313" key="17">
    <source>
        <dbReference type="Proteomes" id="UP000578449"/>
    </source>
</evidence>